<organism evidence="1 2">
    <name type="scientific">Pseudorhizobium tarimense</name>
    <dbReference type="NCBI Taxonomy" id="1079109"/>
    <lineage>
        <taxon>Bacteria</taxon>
        <taxon>Pseudomonadati</taxon>
        <taxon>Pseudomonadota</taxon>
        <taxon>Alphaproteobacteria</taxon>
        <taxon>Hyphomicrobiales</taxon>
        <taxon>Rhizobiaceae</taxon>
        <taxon>Rhizobium/Agrobacterium group</taxon>
        <taxon>Pseudorhizobium</taxon>
    </lineage>
</organism>
<protein>
    <recommendedName>
        <fullName evidence="3">Pyruvate kinase</fullName>
    </recommendedName>
</protein>
<dbReference type="RefSeq" id="WP_247244367.1">
    <property type="nucleotide sequence ID" value="NZ_JALJRA010000009.1"/>
</dbReference>
<evidence type="ECO:0000313" key="1">
    <source>
        <dbReference type="EMBL" id="MET3586508.1"/>
    </source>
</evidence>
<proteinExistence type="predicted"/>
<sequence length="59" mass="6368">MTDAAMAARAECLMLNKGAAVAEAVSLLDHLMSRIDEHITKKTPNLCALKSWTYPNPPG</sequence>
<reference evidence="1 2" key="1">
    <citation type="submission" date="2024-06" db="EMBL/GenBank/DDBJ databases">
        <title>Genomic Encyclopedia of Type Strains, Phase IV (KMG-IV): sequencing the most valuable type-strain genomes for metagenomic binning, comparative biology and taxonomic classification.</title>
        <authorList>
            <person name="Goeker M."/>
        </authorList>
    </citation>
    <scope>NUCLEOTIDE SEQUENCE [LARGE SCALE GENOMIC DNA]</scope>
    <source>
        <strain evidence="1 2">DSM 105042</strain>
    </source>
</reference>
<name>A0ABV2H7I5_9HYPH</name>
<dbReference type="EMBL" id="JBEPLJ010000009">
    <property type="protein sequence ID" value="MET3586508.1"/>
    <property type="molecule type" value="Genomic_DNA"/>
</dbReference>
<keyword evidence="2" id="KW-1185">Reference proteome</keyword>
<comment type="caution">
    <text evidence="1">The sequence shown here is derived from an EMBL/GenBank/DDBJ whole genome shotgun (WGS) entry which is preliminary data.</text>
</comment>
<evidence type="ECO:0008006" key="3">
    <source>
        <dbReference type="Google" id="ProtNLM"/>
    </source>
</evidence>
<evidence type="ECO:0000313" key="2">
    <source>
        <dbReference type="Proteomes" id="UP001549031"/>
    </source>
</evidence>
<accession>A0ABV2H7I5</accession>
<dbReference type="Proteomes" id="UP001549031">
    <property type="component" value="Unassembled WGS sequence"/>
</dbReference>
<gene>
    <name evidence="1" type="ORF">ABID21_002626</name>
</gene>